<accession>A0A8J2YQL1</accession>
<dbReference type="Proteomes" id="UP000646365">
    <property type="component" value="Unassembled WGS sequence"/>
</dbReference>
<feature type="domain" description="YscD/Y4YQ C-terminal" evidence="4">
    <location>
        <begin position="248"/>
        <end position="300"/>
    </location>
</feature>
<comment type="caution">
    <text evidence="5">The sequence shown here is derived from an EMBL/GenBank/DDBJ whole genome shotgun (WGS) entry which is preliminary data.</text>
</comment>
<dbReference type="SUPFAM" id="SSF49879">
    <property type="entry name" value="SMAD/FHA domain"/>
    <property type="match status" value="1"/>
</dbReference>
<reference evidence="5" key="2">
    <citation type="submission" date="2020-09" db="EMBL/GenBank/DDBJ databases">
        <authorList>
            <person name="Sun Q."/>
            <person name="Zhou Y."/>
        </authorList>
    </citation>
    <scope>NUCLEOTIDE SEQUENCE</scope>
    <source>
        <strain evidence="5">CGMCC 1.15725</strain>
    </source>
</reference>
<evidence type="ECO:0000259" key="3">
    <source>
        <dbReference type="Pfam" id="PF21934"/>
    </source>
</evidence>
<dbReference type="Pfam" id="PF16697">
    <property type="entry name" value="Yop-YscD_cpl"/>
    <property type="match status" value="1"/>
</dbReference>
<organism evidence="5 6">
    <name type="scientific">Aliidongia dinghuensis</name>
    <dbReference type="NCBI Taxonomy" id="1867774"/>
    <lineage>
        <taxon>Bacteria</taxon>
        <taxon>Pseudomonadati</taxon>
        <taxon>Pseudomonadota</taxon>
        <taxon>Alphaproteobacteria</taxon>
        <taxon>Rhodospirillales</taxon>
        <taxon>Dongiaceae</taxon>
        <taxon>Aliidongia</taxon>
    </lineage>
</organism>
<evidence type="ECO:0000256" key="1">
    <source>
        <dbReference type="SAM" id="Phobius"/>
    </source>
</evidence>
<keyword evidence="6" id="KW-1185">Reference proteome</keyword>
<dbReference type="InterPro" id="IPR057770">
    <property type="entry name" value="YscD/Y4YQ_C"/>
</dbReference>
<protein>
    <recommendedName>
        <fullName evidence="7">YscD cytoplasmic domain-containing protein</fullName>
    </recommendedName>
</protein>
<dbReference type="Pfam" id="PF23893">
    <property type="entry name" value="Y4YQ_C"/>
    <property type="match status" value="1"/>
</dbReference>
<dbReference type="InterPro" id="IPR032030">
    <property type="entry name" value="YscD_cytoplasmic_dom"/>
</dbReference>
<evidence type="ECO:0000313" key="6">
    <source>
        <dbReference type="Proteomes" id="UP000646365"/>
    </source>
</evidence>
<evidence type="ECO:0008006" key="7">
    <source>
        <dbReference type="Google" id="ProtNLM"/>
    </source>
</evidence>
<dbReference type="RefSeq" id="WP_189042883.1">
    <property type="nucleotide sequence ID" value="NZ_BMJQ01000002.1"/>
</dbReference>
<name>A0A8J2YQL1_9PROT</name>
<dbReference type="InterPro" id="IPR008984">
    <property type="entry name" value="SMAD_FHA_dom_sf"/>
</dbReference>
<evidence type="ECO:0000259" key="2">
    <source>
        <dbReference type="Pfam" id="PF16697"/>
    </source>
</evidence>
<proteinExistence type="predicted"/>
<keyword evidence="1" id="KW-1133">Transmembrane helix</keyword>
<feature type="domain" description="YscD cytoplasmic" evidence="2">
    <location>
        <begin position="11"/>
        <end position="73"/>
    </location>
</feature>
<gene>
    <name evidence="5" type="ORF">GCM10011611_08640</name>
</gene>
<sequence length="302" mass="31372">MEQSRDFTVSVLTGTHAGARLSLPPGLYRVGCDPAADILLDDPDVAPFHVTLELTEEGAVLDDRAPGLLIGSRPCVGSDPLQAALPLELAMGDVQLRVEGPPPPAADMVADAVPSVPGMRTFGVRGRAFGVALCCAIGLAVILYEIGGNGMAIAGAFGVRPAPAVAASNAMPAPEATAATELQHLLDAKDLHMLSVESAPGTIIVRGALSDAERPAWQAIERTFDATYGGHILLRAELGADRIARPAIEVQAVWAGPSPYVIDPDGNRLGEGAVTPDGWQIVQILPDRVILRRGAQSVALTL</sequence>
<keyword evidence="1" id="KW-0812">Transmembrane</keyword>
<reference evidence="5" key="1">
    <citation type="journal article" date="2014" name="Int. J. Syst. Evol. Microbiol.">
        <title>Complete genome sequence of Corynebacterium casei LMG S-19264T (=DSM 44701T), isolated from a smear-ripened cheese.</title>
        <authorList>
            <consortium name="US DOE Joint Genome Institute (JGI-PGF)"/>
            <person name="Walter F."/>
            <person name="Albersmeier A."/>
            <person name="Kalinowski J."/>
            <person name="Ruckert C."/>
        </authorList>
    </citation>
    <scope>NUCLEOTIDE SEQUENCE</scope>
    <source>
        <strain evidence="5">CGMCC 1.15725</strain>
    </source>
</reference>
<dbReference type="InterPro" id="IPR053946">
    <property type="entry name" value="YscD_ppl_3rd"/>
</dbReference>
<feature type="transmembrane region" description="Helical" evidence="1">
    <location>
        <begin position="128"/>
        <end position="147"/>
    </location>
</feature>
<keyword evidence="1" id="KW-0472">Membrane</keyword>
<dbReference type="Gene3D" id="2.60.200.20">
    <property type="match status" value="1"/>
</dbReference>
<evidence type="ECO:0000259" key="4">
    <source>
        <dbReference type="Pfam" id="PF23893"/>
    </source>
</evidence>
<dbReference type="Pfam" id="PF21934">
    <property type="entry name" value="Yop-YscD_ppl_3rd"/>
    <property type="match status" value="1"/>
</dbReference>
<dbReference type="AlphaFoldDB" id="A0A8J2YQL1"/>
<dbReference type="EMBL" id="BMJQ01000002">
    <property type="protein sequence ID" value="GGF05408.1"/>
    <property type="molecule type" value="Genomic_DNA"/>
</dbReference>
<feature type="domain" description="YscD-like Bon-like" evidence="3">
    <location>
        <begin position="178"/>
        <end position="236"/>
    </location>
</feature>
<evidence type="ECO:0000313" key="5">
    <source>
        <dbReference type="EMBL" id="GGF05408.1"/>
    </source>
</evidence>